<dbReference type="SUPFAM" id="SSF51621">
    <property type="entry name" value="Phosphoenolpyruvate/pyruvate domain"/>
    <property type="match status" value="1"/>
</dbReference>
<evidence type="ECO:0000313" key="1">
    <source>
        <dbReference type="EMBL" id="GAF10377.1"/>
    </source>
</evidence>
<comment type="caution">
    <text evidence="1">The sequence shown here is derived from an EMBL/GenBank/DDBJ whole genome shotgun (WGS) entry which is preliminary data.</text>
</comment>
<organism evidence="1 2">
    <name type="scientific">Paenibacillus pini JCM 16418</name>
    <dbReference type="NCBI Taxonomy" id="1236976"/>
    <lineage>
        <taxon>Bacteria</taxon>
        <taxon>Bacillati</taxon>
        <taxon>Bacillota</taxon>
        <taxon>Bacilli</taxon>
        <taxon>Bacillales</taxon>
        <taxon>Paenibacillaceae</taxon>
        <taxon>Paenibacillus</taxon>
    </lineage>
</organism>
<dbReference type="Proteomes" id="UP000019364">
    <property type="component" value="Unassembled WGS sequence"/>
</dbReference>
<keyword evidence="2" id="KW-1185">Reference proteome</keyword>
<accession>W7YPJ2</accession>
<gene>
    <name evidence="1" type="ORF">JCM16418_4564</name>
</gene>
<dbReference type="InterPro" id="IPR015813">
    <property type="entry name" value="Pyrv/PenolPyrv_kinase-like_dom"/>
</dbReference>
<dbReference type="OrthoDB" id="2663996at2"/>
<dbReference type="STRING" id="1236976.JCM16418_4564"/>
<dbReference type="eggNOG" id="ENOG5030IAP">
    <property type="taxonomic scope" value="Bacteria"/>
</dbReference>
<sequence>MKDDRCQNNCCEAGSCFSSLKMEAVYHPLHVEQATAAGDLYGGDEEMPSKQRRLLELLDNAESARACSLPEMASLVEMAITGTITKEEALLSLDAVSIGDVCKEAAKFQKKMNYRDFLTAPETLLGWSDEVRSLRVFIEEGKCSRQSSRGLKGSAGLMLLREEEWLEYGEGRDLYEAWLSQDAIGEVQKRDAIEGRLLHRWKLRWEGIFHSAEGQFVTAAMIHRTTEVEPGSIRLHRLRDIQLEALFRAMLSYETEPQQHNQTEPRIDLLIPYPANGESFQMMHDFIDRVAEETLCAQQRFVHYRVGVLLDENSKPEVALEVARYADVIVMNLADERLLALQQMIRPIRGIKPAIRICAAGTLGMSSLPAIYRMELSEVSCTSAEADSIRIAAAQWELLDQMQEAIDPTTSSVRL</sequence>
<dbReference type="EMBL" id="BAVZ01000022">
    <property type="protein sequence ID" value="GAF10377.1"/>
    <property type="molecule type" value="Genomic_DNA"/>
</dbReference>
<proteinExistence type="predicted"/>
<dbReference type="GO" id="GO:0003824">
    <property type="term" value="F:catalytic activity"/>
    <property type="evidence" value="ECO:0007669"/>
    <property type="project" value="InterPro"/>
</dbReference>
<reference evidence="1 2" key="1">
    <citation type="journal article" date="2014" name="Genome Announc.">
        <title>Draft Genome Sequence of Paenibacillus pini JCM 16418T, Isolated from the Rhizosphere of Pine Tree.</title>
        <authorList>
            <person name="Yuki M."/>
            <person name="Oshima K."/>
            <person name="Suda W."/>
            <person name="Oshida Y."/>
            <person name="Kitamura K."/>
            <person name="Iida Y."/>
            <person name="Hattori M."/>
            <person name="Ohkuma M."/>
        </authorList>
    </citation>
    <scope>NUCLEOTIDE SEQUENCE [LARGE SCALE GENOMIC DNA]</scope>
    <source>
        <strain evidence="1 2">JCM 16418</strain>
    </source>
</reference>
<dbReference type="AlphaFoldDB" id="W7YPJ2"/>
<evidence type="ECO:0000313" key="2">
    <source>
        <dbReference type="Proteomes" id="UP000019364"/>
    </source>
</evidence>
<dbReference type="RefSeq" id="WP_036652710.1">
    <property type="nucleotide sequence ID" value="NZ_BAVZ01000022.1"/>
</dbReference>
<protein>
    <submittedName>
        <fullName evidence="1">Uncharacterized protein</fullName>
    </submittedName>
</protein>
<name>W7YPJ2_9BACL</name>